<dbReference type="EMBL" id="CP043026">
    <property type="protein sequence ID" value="QEH62352.1"/>
    <property type="molecule type" value="Genomic_DNA"/>
</dbReference>
<organism evidence="2 3">
    <name type="scientific">Spiroplasma chinense</name>
    <dbReference type="NCBI Taxonomy" id="216932"/>
    <lineage>
        <taxon>Bacteria</taxon>
        <taxon>Bacillati</taxon>
        <taxon>Mycoplasmatota</taxon>
        <taxon>Mollicutes</taxon>
        <taxon>Entomoplasmatales</taxon>
        <taxon>Spiroplasmataceae</taxon>
        <taxon>Spiroplasma</taxon>
    </lineage>
</organism>
<dbReference type="KEGG" id="schi:SCHIN_v1c11590"/>
<evidence type="ECO:0000313" key="3">
    <source>
        <dbReference type="Proteomes" id="UP000323144"/>
    </source>
</evidence>
<evidence type="ECO:0000256" key="1">
    <source>
        <dbReference type="SAM" id="SignalP"/>
    </source>
</evidence>
<reference evidence="2 3" key="1">
    <citation type="submission" date="2019-08" db="EMBL/GenBank/DDBJ databases">
        <title>Complete genome sequence of Spiroplasma chinense CCH (DSM 19755).</title>
        <authorList>
            <person name="Shen H.-Y."/>
            <person name="Lin Y.-C."/>
            <person name="Chou L."/>
            <person name="Kuo C.-H."/>
        </authorList>
    </citation>
    <scope>NUCLEOTIDE SEQUENCE [LARGE SCALE GENOMIC DNA]</scope>
    <source>
        <strain evidence="2 3">CCH</strain>
    </source>
</reference>
<proteinExistence type="predicted"/>
<accession>A0A5B9Y8K0</accession>
<name>A0A5B9Y8K0_9MOLU</name>
<sequence>MKKLLSLVGAISMFGSSATVVACGGVTVTNDYLPSDKNISYIEFSLRLEATQKEVLEDLENAVEIFSTRLRVKDLFIQIVRNEQFVSFDENYIVQENDEIVVMAKKEADPYKGVLRRTAEELREDLKDLRQSLFLTTSNIHFSTTYKDIYNDMNTRISGNLKEEGFKITINDKEVTQENENTLIGNEAIIRIDAPENSKKYKGYKEIKHKFEKMDSDFQPPSFKDMGGNSKQDFENWLSATVNQRASSFYFGQINLVQGIDWVIKGLEEYKDPENIIVNWDEVETIPDMAFISVDFKGETLQSNETIFVIIEQ</sequence>
<dbReference type="Proteomes" id="UP000323144">
    <property type="component" value="Chromosome"/>
</dbReference>
<keyword evidence="3" id="KW-1185">Reference proteome</keyword>
<evidence type="ECO:0008006" key="4">
    <source>
        <dbReference type="Google" id="ProtNLM"/>
    </source>
</evidence>
<feature type="chain" id="PRO_5023066224" description="Lipoprotein" evidence="1">
    <location>
        <begin position="23"/>
        <end position="313"/>
    </location>
</feature>
<dbReference type="PROSITE" id="PS51257">
    <property type="entry name" value="PROKAR_LIPOPROTEIN"/>
    <property type="match status" value="1"/>
</dbReference>
<gene>
    <name evidence="2" type="ORF">SCHIN_v1c11590</name>
</gene>
<keyword evidence="1" id="KW-0732">Signal</keyword>
<evidence type="ECO:0000313" key="2">
    <source>
        <dbReference type="EMBL" id="QEH62352.1"/>
    </source>
</evidence>
<dbReference type="RefSeq" id="WP_166508711.1">
    <property type="nucleotide sequence ID" value="NZ_CP043026.1"/>
</dbReference>
<dbReference type="AlphaFoldDB" id="A0A5B9Y8K0"/>
<protein>
    <recommendedName>
        <fullName evidence="4">Lipoprotein</fullName>
    </recommendedName>
</protein>
<feature type="signal peptide" evidence="1">
    <location>
        <begin position="1"/>
        <end position="22"/>
    </location>
</feature>